<reference evidence="2 3" key="1">
    <citation type="submission" date="2013-03" db="EMBL/GenBank/DDBJ databases">
        <title>The Genome Sequence of Cladophialophora yegresii CBS 114405.</title>
        <authorList>
            <consortium name="The Broad Institute Genomics Platform"/>
            <person name="Cuomo C."/>
            <person name="de Hoog S."/>
            <person name="Gorbushina A."/>
            <person name="Walker B."/>
            <person name="Young S.K."/>
            <person name="Zeng Q."/>
            <person name="Gargeya S."/>
            <person name="Fitzgerald M."/>
            <person name="Haas B."/>
            <person name="Abouelleil A."/>
            <person name="Allen A.W."/>
            <person name="Alvarado L."/>
            <person name="Arachchi H.M."/>
            <person name="Berlin A.M."/>
            <person name="Chapman S.B."/>
            <person name="Gainer-Dewar J."/>
            <person name="Goldberg J."/>
            <person name="Griggs A."/>
            <person name="Gujja S."/>
            <person name="Hansen M."/>
            <person name="Howarth C."/>
            <person name="Imamovic A."/>
            <person name="Ireland A."/>
            <person name="Larimer J."/>
            <person name="McCowan C."/>
            <person name="Murphy C."/>
            <person name="Pearson M."/>
            <person name="Poon T.W."/>
            <person name="Priest M."/>
            <person name="Roberts A."/>
            <person name="Saif S."/>
            <person name="Shea T."/>
            <person name="Sisk P."/>
            <person name="Sykes S."/>
            <person name="Wortman J."/>
            <person name="Nusbaum C."/>
            <person name="Birren B."/>
        </authorList>
    </citation>
    <scope>NUCLEOTIDE SEQUENCE [LARGE SCALE GENOMIC DNA]</scope>
    <source>
        <strain evidence="2 3">CBS 114405</strain>
    </source>
</reference>
<evidence type="ECO:0000313" key="3">
    <source>
        <dbReference type="Proteomes" id="UP000019473"/>
    </source>
</evidence>
<protein>
    <submittedName>
        <fullName evidence="2">Uncharacterized protein</fullName>
    </submittedName>
</protein>
<dbReference type="HOGENOM" id="CLU_434115_0_0_1"/>
<dbReference type="OrthoDB" id="10457139at2759"/>
<accession>W9VNA7</accession>
<dbReference type="Proteomes" id="UP000019473">
    <property type="component" value="Unassembled WGS sequence"/>
</dbReference>
<comment type="caution">
    <text evidence="2">The sequence shown here is derived from an EMBL/GenBank/DDBJ whole genome shotgun (WGS) entry which is preliminary data.</text>
</comment>
<organism evidence="2 3">
    <name type="scientific">Cladophialophora yegresii CBS 114405</name>
    <dbReference type="NCBI Taxonomy" id="1182544"/>
    <lineage>
        <taxon>Eukaryota</taxon>
        <taxon>Fungi</taxon>
        <taxon>Dikarya</taxon>
        <taxon>Ascomycota</taxon>
        <taxon>Pezizomycotina</taxon>
        <taxon>Eurotiomycetes</taxon>
        <taxon>Chaetothyriomycetidae</taxon>
        <taxon>Chaetothyriales</taxon>
        <taxon>Herpotrichiellaceae</taxon>
        <taxon>Cladophialophora</taxon>
    </lineage>
</organism>
<dbReference type="AlphaFoldDB" id="W9VNA7"/>
<feature type="compositionally biased region" description="Polar residues" evidence="1">
    <location>
        <begin position="380"/>
        <end position="404"/>
    </location>
</feature>
<feature type="compositionally biased region" description="Polar residues" evidence="1">
    <location>
        <begin position="117"/>
        <end position="135"/>
    </location>
</feature>
<feature type="region of interest" description="Disordered" evidence="1">
    <location>
        <begin position="72"/>
        <end position="170"/>
    </location>
</feature>
<dbReference type="VEuPathDB" id="FungiDB:A1O7_07544"/>
<dbReference type="RefSeq" id="XP_007759731.1">
    <property type="nucleotide sequence ID" value="XM_007761541.1"/>
</dbReference>
<feature type="region of interest" description="Disordered" evidence="1">
    <location>
        <begin position="379"/>
        <end position="404"/>
    </location>
</feature>
<evidence type="ECO:0000256" key="1">
    <source>
        <dbReference type="SAM" id="MobiDB-lite"/>
    </source>
</evidence>
<name>W9VNA7_9EURO</name>
<dbReference type="EMBL" id="AMGW01000005">
    <property type="protein sequence ID" value="EXJ57197.1"/>
    <property type="molecule type" value="Genomic_DNA"/>
</dbReference>
<evidence type="ECO:0000313" key="2">
    <source>
        <dbReference type="EMBL" id="EXJ57197.1"/>
    </source>
</evidence>
<sequence>MPKPFDRRLLKAIRRKVTAPLKRHLVNKREKVLQPAQDDKPSVTLATHVPVPQTSPDFYEKQAAEVEECGPTIRDPKRASGIHDFVVDGGDQDHVPSTDAGVAADRQSLHNKKDKPQQASVAQDSQHQHRSTATPSDIHRERPSSANTTLDVSQTPRATSDRTSMAVADNPVERHEVSGYAPSGPLPPLRNEQLLTMQSRLLRKVEQRNSVGKALDRTGFDRPCSKGNVMSRDHKLMTERTQIQQNVQASSHARVLRREQDTQFTCAAAVGGGHNRKCDIVARVPAQVCDDSHHRGGTGIQPSYMQKAAVHKPQRHIGRLTKDMSEPNTIAIQMQNTVMGVAVEQPGSYGRRRVRAQLGRPAKDLAKSQSPCVLAPDSMMSVTEGSQGPQLQTVAPGKPSSTTYNLSRTGSIGLPQETRMTIVPVDSFQQHRLSRAGTLTDHSVDPLKTPSAPRRQLRLGLATTRASPTIGKTQKLICSALIKEAYGYHARVCQVRGVAESYARAFGLEVASSLYEYVVMQCTFDAAHATLMVSLCAIVSVTDPVSEQACEDGDPNKHLIPIEPNEPLPNGIQMQAGFGDGGRHFGGHSWIDISKVYQVPVEFIKASRDVSLKLCKSSWQKMREKLSMGT</sequence>
<feature type="compositionally biased region" description="Polar residues" evidence="1">
    <location>
        <begin position="144"/>
        <end position="163"/>
    </location>
</feature>
<proteinExistence type="predicted"/>
<keyword evidence="3" id="KW-1185">Reference proteome</keyword>
<gene>
    <name evidence="2" type="ORF">A1O7_07544</name>
</gene>
<dbReference type="GeneID" id="19182116"/>